<evidence type="ECO:0000256" key="2">
    <source>
        <dbReference type="SAM" id="SignalP"/>
    </source>
</evidence>
<protein>
    <submittedName>
        <fullName evidence="3">Uncharacterized protein</fullName>
    </submittedName>
</protein>
<dbReference type="Proteomes" id="UP001152799">
    <property type="component" value="Chromosome 1"/>
</dbReference>
<feature type="compositionally biased region" description="Basic residues" evidence="1">
    <location>
        <begin position="126"/>
        <end position="139"/>
    </location>
</feature>
<dbReference type="EMBL" id="OU892277">
    <property type="protein sequence ID" value="CAG9759966.1"/>
    <property type="molecule type" value="Genomic_DNA"/>
</dbReference>
<gene>
    <name evidence="3" type="ORF">CEUTPL_LOCUS702</name>
</gene>
<evidence type="ECO:0000313" key="4">
    <source>
        <dbReference type="Proteomes" id="UP001152799"/>
    </source>
</evidence>
<dbReference type="AlphaFoldDB" id="A0A9N9M979"/>
<feature type="region of interest" description="Disordered" evidence="1">
    <location>
        <begin position="37"/>
        <end position="163"/>
    </location>
</feature>
<dbReference type="OrthoDB" id="6784512at2759"/>
<keyword evidence="4" id="KW-1185">Reference proteome</keyword>
<accession>A0A9N9M979</accession>
<sequence length="194" mass="21553">MMRRLCLVLCVYVASDWSVGDKIITKRQTQDFKDFNRQFKRSPGHHGPPGGHGPPGHHRPPGHHGPPGHRGPPGRGPPQFEPTDYDNGYGPLGREGSSPHEGPPGHDWPPPGPPSGPPPEFVPPGHRGHHKHHHPHRPPHQGWVTPGPPTPNQPTWSSNPDEYTLEDKDKKVISGYIDENFPVILLDEENEIRK</sequence>
<keyword evidence="2" id="KW-0732">Signal</keyword>
<feature type="chain" id="PRO_5040515548" evidence="2">
    <location>
        <begin position="21"/>
        <end position="194"/>
    </location>
</feature>
<proteinExistence type="predicted"/>
<feature type="compositionally biased region" description="Pro residues" evidence="1">
    <location>
        <begin position="106"/>
        <end position="122"/>
    </location>
</feature>
<reference evidence="3" key="1">
    <citation type="submission" date="2022-01" db="EMBL/GenBank/DDBJ databases">
        <authorList>
            <person name="King R."/>
        </authorList>
    </citation>
    <scope>NUCLEOTIDE SEQUENCE</scope>
</reference>
<name>A0A9N9M979_9CUCU</name>
<evidence type="ECO:0000313" key="3">
    <source>
        <dbReference type="EMBL" id="CAG9759966.1"/>
    </source>
</evidence>
<organism evidence="3 4">
    <name type="scientific">Ceutorhynchus assimilis</name>
    <name type="common">cabbage seed weevil</name>
    <dbReference type="NCBI Taxonomy" id="467358"/>
    <lineage>
        <taxon>Eukaryota</taxon>
        <taxon>Metazoa</taxon>
        <taxon>Ecdysozoa</taxon>
        <taxon>Arthropoda</taxon>
        <taxon>Hexapoda</taxon>
        <taxon>Insecta</taxon>
        <taxon>Pterygota</taxon>
        <taxon>Neoptera</taxon>
        <taxon>Endopterygota</taxon>
        <taxon>Coleoptera</taxon>
        <taxon>Polyphaga</taxon>
        <taxon>Cucujiformia</taxon>
        <taxon>Curculionidae</taxon>
        <taxon>Ceutorhynchinae</taxon>
        <taxon>Ceutorhynchus</taxon>
    </lineage>
</organism>
<feature type="signal peptide" evidence="2">
    <location>
        <begin position="1"/>
        <end position="20"/>
    </location>
</feature>
<evidence type="ECO:0000256" key="1">
    <source>
        <dbReference type="SAM" id="MobiDB-lite"/>
    </source>
</evidence>